<reference evidence="2 3" key="1">
    <citation type="submission" date="2018-10" db="EMBL/GenBank/DDBJ databases">
        <title>Tessaracoccus antarcticuss sp. nov., isolated from sediment.</title>
        <authorList>
            <person name="Zhou L.Y."/>
            <person name="Du Z.J."/>
        </authorList>
    </citation>
    <scope>NUCLEOTIDE SEQUENCE [LARGE SCALE GENOMIC DNA]</scope>
    <source>
        <strain evidence="2 3">JDX10</strain>
    </source>
</reference>
<sequence length="326" mass="34479">MELLAEVVTEPSFEASDIEHHVEMQVAAFDSRVASPDWVAKQALRQVLFGRDSREGRPVAGTPETLKAISRDDVLAWHSTQWRGGNATLVVAGDLAGLDLSSALSPLNRWGGDAACADTAPQAHRPTQIVLVDMPDTVQATIHAGGLTVGRRHPDWAALKLGGHAMCGAFASRLNLELRERQGYTYGVGGGFSARQDDGQFFVGGSFRVEVAADALRRLLDGLALAQPFSDAEVQDAKRYLIGVAPLANETASDIARQAAVLAAVGERASFVNEHFAALELPTPSEVTSAFRHHVHPDATSVAISGPASVLVPALQAAGMDPVVIS</sequence>
<evidence type="ECO:0000259" key="1">
    <source>
        <dbReference type="Pfam" id="PF05193"/>
    </source>
</evidence>
<dbReference type="Pfam" id="PF05193">
    <property type="entry name" value="Peptidase_M16_C"/>
    <property type="match status" value="1"/>
</dbReference>
<dbReference type="PANTHER" id="PTHR11851">
    <property type="entry name" value="METALLOPROTEASE"/>
    <property type="match status" value="1"/>
</dbReference>
<gene>
    <name evidence="2" type="ORF">EAX62_12310</name>
</gene>
<dbReference type="InterPro" id="IPR007863">
    <property type="entry name" value="Peptidase_M16_C"/>
</dbReference>
<dbReference type="InterPro" id="IPR011249">
    <property type="entry name" value="Metalloenz_LuxS/M16"/>
</dbReference>
<proteinExistence type="predicted"/>
<dbReference type="Gene3D" id="3.30.830.10">
    <property type="entry name" value="Metalloenzyme, LuxS/M16 peptidase-like"/>
    <property type="match status" value="2"/>
</dbReference>
<dbReference type="InterPro" id="IPR050361">
    <property type="entry name" value="MPP/UQCRC_Complex"/>
</dbReference>
<protein>
    <submittedName>
        <fullName evidence="2">Insulinase family protein</fullName>
    </submittedName>
</protein>
<evidence type="ECO:0000313" key="2">
    <source>
        <dbReference type="EMBL" id="RMB59041.1"/>
    </source>
</evidence>
<dbReference type="GO" id="GO:0046872">
    <property type="term" value="F:metal ion binding"/>
    <property type="evidence" value="ECO:0007669"/>
    <property type="project" value="InterPro"/>
</dbReference>
<name>A0A3M0G247_9ACTN</name>
<evidence type="ECO:0000313" key="3">
    <source>
        <dbReference type="Proteomes" id="UP000275256"/>
    </source>
</evidence>
<dbReference type="AlphaFoldDB" id="A0A3M0G247"/>
<dbReference type="EMBL" id="REFW01000003">
    <property type="protein sequence ID" value="RMB59041.1"/>
    <property type="molecule type" value="Genomic_DNA"/>
</dbReference>
<feature type="domain" description="Peptidase M16 C-terminal" evidence="1">
    <location>
        <begin position="69"/>
        <end position="240"/>
    </location>
</feature>
<accession>A0A3M0G247</accession>
<dbReference type="PANTHER" id="PTHR11851:SF224">
    <property type="entry name" value="PROCESSING PROTEASE"/>
    <property type="match status" value="1"/>
</dbReference>
<keyword evidence="3" id="KW-1185">Reference proteome</keyword>
<comment type="caution">
    <text evidence="2">The sequence shown here is derived from an EMBL/GenBank/DDBJ whole genome shotgun (WGS) entry which is preliminary data.</text>
</comment>
<dbReference type="SUPFAM" id="SSF63411">
    <property type="entry name" value="LuxS/MPP-like metallohydrolase"/>
    <property type="match status" value="2"/>
</dbReference>
<dbReference type="Proteomes" id="UP000275256">
    <property type="component" value="Unassembled WGS sequence"/>
</dbReference>
<organism evidence="2 3">
    <name type="scientific">Tessaracoccus antarcticus</name>
    <dbReference type="NCBI Taxonomy" id="2479848"/>
    <lineage>
        <taxon>Bacteria</taxon>
        <taxon>Bacillati</taxon>
        <taxon>Actinomycetota</taxon>
        <taxon>Actinomycetes</taxon>
        <taxon>Propionibacteriales</taxon>
        <taxon>Propionibacteriaceae</taxon>
        <taxon>Tessaracoccus</taxon>
    </lineage>
</organism>